<reference evidence="4 5" key="1">
    <citation type="submission" date="2019-10" db="EMBL/GenBank/DDBJ databases">
        <title>Genomic and transcriptomic insights into the perfect genentic adaptation of a filamentous nitrogen-fixing cyanobacterium to rice fields.</title>
        <authorList>
            <person name="Chen Z."/>
        </authorList>
    </citation>
    <scope>NUCLEOTIDE SEQUENCE [LARGE SCALE GENOMIC DNA]</scope>
    <source>
        <strain evidence="4">CCNUC1</strain>
    </source>
</reference>
<dbReference type="RefSeq" id="WP_152588202.1">
    <property type="nucleotide sequence ID" value="NZ_CP045226.1"/>
</dbReference>
<dbReference type="EC" id="2.7.4.16" evidence="1"/>
<feature type="binding site" evidence="1">
    <location>
        <position position="286"/>
    </location>
    <ligand>
        <name>substrate</name>
    </ligand>
</feature>
<dbReference type="InterPro" id="IPR016188">
    <property type="entry name" value="PurM-like_N"/>
</dbReference>
<comment type="similarity">
    <text evidence="1">Belongs to the thiamine-monophosphate kinase family.</text>
</comment>
<dbReference type="InterPro" id="IPR010918">
    <property type="entry name" value="PurM-like_C_dom"/>
</dbReference>
<dbReference type="Proteomes" id="UP000326678">
    <property type="component" value="Chromosome Gxm1"/>
</dbReference>
<feature type="binding site" evidence="1">
    <location>
        <position position="28"/>
    </location>
    <ligand>
        <name>Mg(2+)</name>
        <dbReference type="ChEBI" id="CHEBI:18420"/>
        <label>4</label>
    </ligand>
</feature>
<dbReference type="KEGG" id="nsh:GXM_00761"/>
<dbReference type="Gene3D" id="3.90.650.10">
    <property type="entry name" value="PurM-like C-terminal domain"/>
    <property type="match status" value="1"/>
</dbReference>
<dbReference type="Gene3D" id="3.30.1330.10">
    <property type="entry name" value="PurM-like, N-terminal domain"/>
    <property type="match status" value="1"/>
</dbReference>
<dbReference type="GO" id="GO:0009030">
    <property type="term" value="F:thiamine-phosphate kinase activity"/>
    <property type="evidence" value="ECO:0007669"/>
    <property type="project" value="UniProtKB-UniRule"/>
</dbReference>
<dbReference type="UniPathway" id="UPA00060">
    <property type="reaction ID" value="UER00142"/>
</dbReference>
<dbReference type="PIRSF" id="PIRSF005303">
    <property type="entry name" value="Thiam_monoph_kin"/>
    <property type="match status" value="1"/>
</dbReference>
<comment type="miscellaneous">
    <text evidence="1">Reaction mechanism of ThiL seems to utilize a direct, inline transfer of the gamma-phosphate of ATP to TMP rather than a phosphorylated enzyme intermediate.</text>
</comment>
<feature type="binding site" evidence="1">
    <location>
        <position position="44"/>
    </location>
    <ligand>
        <name>Mg(2+)</name>
        <dbReference type="ChEBI" id="CHEBI:18420"/>
        <label>1</label>
    </ligand>
</feature>
<name>A0A5P8VS59_9NOSO</name>
<feature type="binding site" evidence="1">
    <location>
        <position position="237"/>
    </location>
    <ligand>
        <name>ATP</name>
        <dbReference type="ChEBI" id="CHEBI:30616"/>
    </ligand>
</feature>
<dbReference type="AlphaFoldDB" id="A0A5P8VS59"/>
<feature type="binding site" evidence="1">
    <location>
        <position position="74"/>
    </location>
    <ligand>
        <name>Mg(2+)</name>
        <dbReference type="ChEBI" id="CHEBI:18420"/>
        <label>3</label>
    </ligand>
</feature>
<feature type="binding site" evidence="1">
    <location>
        <position position="147"/>
    </location>
    <ligand>
        <name>ATP</name>
        <dbReference type="ChEBI" id="CHEBI:30616"/>
    </ligand>
</feature>
<keyword evidence="1" id="KW-0784">Thiamine biosynthesis</keyword>
<gene>
    <name evidence="1" type="primary">thiL</name>
    <name evidence="4" type="ORF">GXM_00761</name>
</gene>
<comment type="function">
    <text evidence="1">Catalyzes the ATP-dependent phosphorylation of thiamine-monophosphate (TMP) to form thiamine-pyrophosphate (TPP), the active form of vitamin B1.</text>
</comment>
<feature type="binding site" evidence="1">
    <location>
        <position position="74"/>
    </location>
    <ligand>
        <name>Mg(2+)</name>
        <dbReference type="ChEBI" id="CHEBI:18420"/>
        <label>4</label>
    </ligand>
</feature>
<evidence type="ECO:0000313" key="5">
    <source>
        <dbReference type="Proteomes" id="UP000326678"/>
    </source>
</evidence>
<feature type="domain" description="PurM-like N-terminal" evidence="2">
    <location>
        <begin position="26"/>
        <end position="139"/>
    </location>
</feature>
<dbReference type="SUPFAM" id="SSF56042">
    <property type="entry name" value="PurM C-terminal domain-like"/>
    <property type="match status" value="1"/>
</dbReference>
<accession>A0A5P8VS59</accession>
<dbReference type="InterPro" id="IPR006283">
    <property type="entry name" value="ThiL-like"/>
</dbReference>
<sequence length="350" mass="37560">MTKIKDIGEQGLLERLQRFCPPEIIGDDAAVLVTAPEQSLVVTTDVLVDGVHFSNMTTSPEDAGWRSAAANLSDLAAMGASPLGITVGLGLPGEVRVSWVERLYQGMTECLQKYNTSIVGGDVVRSPVTTLAITAFGQVHPSQIIRRSAAVVGDAIVVTGVHGASRAGLELLLHPELEQNLKDADRKTLIHAHQRPQPRLDVLPILQKILTPNSCTDAINRVSTPNSQLPIAGMDSSDGLADAIIQICRASGVGAILERRQISIPAAFDHWLTQEQALEYALYGGEDFELVLCLSQESASALVEYLGEGAAIVGKITPGSTVLLHDEQKKFPDQVLSLSQGFQHFNSYEL</sequence>
<feature type="binding site" evidence="1">
    <location>
        <position position="28"/>
    </location>
    <ligand>
        <name>Mg(2+)</name>
        <dbReference type="ChEBI" id="CHEBI:18420"/>
        <label>3</label>
    </ligand>
</feature>
<keyword evidence="1 4" id="KW-0418">Kinase</keyword>
<feature type="domain" description="PurM-like C-terminal" evidence="3">
    <location>
        <begin position="232"/>
        <end position="320"/>
    </location>
</feature>
<protein>
    <recommendedName>
        <fullName evidence="1">Thiamine-monophosphate kinase</fullName>
        <shortName evidence="1">TMP kinase</shortName>
        <shortName evidence="1">Thiamine-phosphate kinase</shortName>
        <ecNumber evidence="1">2.7.4.16</ecNumber>
    </recommendedName>
</protein>
<dbReference type="InterPro" id="IPR036676">
    <property type="entry name" value="PurM-like_C_sf"/>
</dbReference>
<dbReference type="InterPro" id="IPR036921">
    <property type="entry name" value="PurM-like_N_sf"/>
</dbReference>
<feature type="binding site" evidence="1">
    <location>
        <position position="43"/>
    </location>
    <ligand>
        <name>Mg(2+)</name>
        <dbReference type="ChEBI" id="CHEBI:18420"/>
        <label>4</label>
    </ligand>
</feature>
<feature type="binding site" evidence="1">
    <location>
        <position position="45"/>
    </location>
    <ligand>
        <name>Mg(2+)</name>
        <dbReference type="ChEBI" id="CHEBI:18420"/>
        <label>1</label>
    </ligand>
</feature>
<keyword evidence="1" id="KW-0808">Transferase</keyword>
<dbReference type="PANTHER" id="PTHR30270:SF0">
    <property type="entry name" value="THIAMINE-MONOPHOSPHATE KINASE"/>
    <property type="match status" value="1"/>
</dbReference>
<dbReference type="GO" id="GO:0009229">
    <property type="term" value="P:thiamine diphosphate biosynthetic process"/>
    <property type="evidence" value="ECO:0007669"/>
    <property type="project" value="UniProtKB-UniRule"/>
</dbReference>
<keyword evidence="1" id="KW-0479">Metal-binding</keyword>
<feature type="binding site" evidence="1">
    <location>
        <begin position="121"/>
        <end position="122"/>
    </location>
    <ligand>
        <name>ATP</name>
        <dbReference type="ChEBI" id="CHEBI:30616"/>
    </ligand>
</feature>
<feature type="binding site" evidence="1">
    <location>
        <position position="104"/>
    </location>
    <ligand>
        <name>ATP</name>
        <dbReference type="ChEBI" id="CHEBI:30616"/>
    </ligand>
</feature>
<feature type="binding site" evidence="1">
    <location>
        <position position="342"/>
    </location>
    <ligand>
        <name>substrate</name>
    </ligand>
</feature>
<organism evidence="4 5">
    <name type="scientific">Nostoc sphaeroides CCNUC1</name>
    <dbReference type="NCBI Taxonomy" id="2653204"/>
    <lineage>
        <taxon>Bacteria</taxon>
        <taxon>Bacillati</taxon>
        <taxon>Cyanobacteriota</taxon>
        <taxon>Cyanophyceae</taxon>
        <taxon>Nostocales</taxon>
        <taxon>Nostocaceae</taxon>
        <taxon>Nostoc</taxon>
    </lineage>
</organism>
<dbReference type="Pfam" id="PF02769">
    <property type="entry name" value="AIRS_C"/>
    <property type="match status" value="1"/>
</dbReference>
<dbReference type="SUPFAM" id="SSF55326">
    <property type="entry name" value="PurM N-terminal domain-like"/>
    <property type="match status" value="1"/>
</dbReference>
<dbReference type="GO" id="GO:0005524">
    <property type="term" value="F:ATP binding"/>
    <property type="evidence" value="ECO:0007669"/>
    <property type="project" value="UniProtKB-UniRule"/>
</dbReference>
<keyword evidence="5" id="KW-1185">Reference proteome</keyword>
<dbReference type="PANTHER" id="PTHR30270">
    <property type="entry name" value="THIAMINE-MONOPHOSPHATE KINASE"/>
    <property type="match status" value="1"/>
</dbReference>
<dbReference type="GO" id="GO:0000287">
    <property type="term" value="F:magnesium ion binding"/>
    <property type="evidence" value="ECO:0007669"/>
    <property type="project" value="UniProtKB-UniRule"/>
</dbReference>
<evidence type="ECO:0000259" key="3">
    <source>
        <dbReference type="Pfam" id="PF02769"/>
    </source>
</evidence>
<dbReference type="Pfam" id="PF00586">
    <property type="entry name" value="AIRS"/>
    <property type="match status" value="1"/>
</dbReference>
<keyword evidence="1" id="KW-0547">Nucleotide-binding</keyword>
<evidence type="ECO:0000313" key="4">
    <source>
        <dbReference type="EMBL" id="QFS43288.1"/>
    </source>
</evidence>
<proteinExistence type="inferred from homology"/>
<comment type="pathway">
    <text evidence="1">Cofactor biosynthesis; thiamine diphosphate biosynthesis; thiamine diphosphate from thiamine phosphate: step 1/1.</text>
</comment>
<dbReference type="HAMAP" id="MF_02128">
    <property type="entry name" value="TMP_kinase"/>
    <property type="match status" value="1"/>
</dbReference>
<feature type="binding site" evidence="1">
    <location>
        <position position="45"/>
    </location>
    <ligand>
        <name>Mg(2+)</name>
        <dbReference type="ChEBI" id="CHEBI:18420"/>
        <label>2</label>
    </ligand>
</feature>
<feature type="binding site" evidence="1">
    <location>
        <position position="52"/>
    </location>
    <ligand>
        <name>substrate</name>
    </ligand>
</feature>
<dbReference type="CDD" id="cd02194">
    <property type="entry name" value="ThiL"/>
    <property type="match status" value="1"/>
</dbReference>
<evidence type="ECO:0000256" key="1">
    <source>
        <dbReference type="HAMAP-Rule" id="MF_02128"/>
    </source>
</evidence>
<dbReference type="NCBIfam" id="TIGR01379">
    <property type="entry name" value="thiL"/>
    <property type="match status" value="1"/>
</dbReference>
<feature type="binding site" evidence="1">
    <location>
        <position position="122"/>
    </location>
    <ligand>
        <name>Mg(2+)</name>
        <dbReference type="ChEBI" id="CHEBI:18420"/>
        <label>1</label>
    </ligand>
</feature>
<keyword evidence="1" id="KW-0460">Magnesium</keyword>
<dbReference type="GO" id="GO:0009228">
    <property type="term" value="P:thiamine biosynthetic process"/>
    <property type="evidence" value="ECO:0007669"/>
    <property type="project" value="UniProtKB-KW"/>
</dbReference>
<feature type="binding site" evidence="1">
    <location>
        <position position="74"/>
    </location>
    <ligand>
        <name>Mg(2+)</name>
        <dbReference type="ChEBI" id="CHEBI:18420"/>
        <label>2</label>
    </ligand>
</feature>
<feature type="binding site" evidence="1">
    <location>
        <position position="238"/>
    </location>
    <ligand>
        <name>Mg(2+)</name>
        <dbReference type="ChEBI" id="CHEBI:18420"/>
        <label>5</label>
    </ligand>
</feature>
<evidence type="ECO:0000259" key="2">
    <source>
        <dbReference type="Pfam" id="PF00586"/>
    </source>
</evidence>
<keyword evidence="1" id="KW-0067">ATP-binding</keyword>
<feature type="binding site" evidence="1">
    <location>
        <position position="235"/>
    </location>
    <ligand>
        <name>Mg(2+)</name>
        <dbReference type="ChEBI" id="CHEBI:18420"/>
        <label>3</label>
    </ligand>
</feature>
<dbReference type="EMBL" id="CP045226">
    <property type="protein sequence ID" value="QFS43288.1"/>
    <property type="molecule type" value="Genomic_DNA"/>
</dbReference>
<comment type="catalytic activity">
    <reaction evidence="1">
        <text>thiamine phosphate + ATP = thiamine diphosphate + ADP</text>
        <dbReference type="Rhea" id="RHEA:15913"/>
        <dbReference type="ChEBI" id="CHEBI:30616"/>
        <dbReference type="ChEBI" id="CHEBI:37575"/>
        <dbReference type="ChEBI" id="CHEBI:58937"/>
        <dbReference type="ChEBI" id="CHEBI:456216"/>
        <dbReference type="EC" id="2.7.4.16"/>
    </reaction>
</comment>